<dbReference type="EMBL" id="OP313007">
    <property type="protein sequence ID" value="UXL90861.1"/>
    <property type="molecule type" value="Genomic_RNA"/>
</dbReference>
<reference evidence="1" key="1">
    <citation type="submission" date="2022-08" db="EMBL/GenBank/DDBJ databases">
        <title>Metatranscriptomics reveals the diversity of tick virome in northwest China.</title>
        <authorList>
            <person name="Kong Y."/>
            <person name="Li Y."/>
            <person name="Zhang G."/>
            <person name="Jiang L."/>
            <person name="Wang P."/>
            <person name="Zhang S."/>
            <person name="Zheng X."/>
        </authorList>
    </citation>
    <scope>NUCLEOTIDE SEQUENCE</scope>
    <source>
        <strain evidence="1">ZQ19-11</strain>
    </source>
</reference>
<protein>
    <submittedName>
        <fullName evidence="1">Nonstructural protein</fullName>
    </submittedName>
</protein>
<sequence length="339" mass="38711">MFLCTTMPIPAYDWKSEVVKEKSNGVTRYKVVAAKEPTIVLAERQCCLLYHLGEVSGIPLKISMKSSNIIRSTAYEFLDRGEVPQVVCRWQRYRSRIQSPRSYLDGGLPWSFENWTINNLINNGEVEILRALSWPTGHPTLQYIREYCYSRSFGYGSYLSAKRRVATLIFRAAQSKENESLGAALIRCWRKVRKEAESLGVSELDVPGSDVIRDIALIQIERAMKRVARASAKWKALPAIGWDGPSMSTYVGVIPFFNLSQKVVMHCEALLRNNPRSRTWLRKMTKPGRKPVKIPQAEPDPILNIWLLDISDHFRLFPDLVAKFLDTSYEKDWPALGAP</sequence>
<organism evidence="1">
    <name type="scientific">Alxa tick phlebovirus</name>
    <dbReference type="NCBI Taxonomy" id="2977130"/>
    <lineage>
        <taxon>Viruses</taxon>
        <taxon>Riboviria</taxon>
        <taxon>Orthornavirae</taxon>
        <taxon>Negarnaviricota</taxon>
        <taxon>Polyploviricotina</taxon>
        <taxon>Bunyaviricetes</taxon>
        <taxon>Hareavirales</taxon>
        <taxon>Phenuiviridae</taxon>
        <taxon>Phlebovirus</taxon>
    </lineage>
</organism>
<accession>A0A977R7S1</accession>
<proteinExistence type="predicted"/>
<evidence type="ECO:0000313" key="1">
    <source>
        <dbReference type="EMBL" id="UXL90861.1"/>
    </source>
</evidence>
<gene>
    <name evidence="1" type="primary">NSs</name>
</gene>
<name>A0A977R7S1_9VIRU</name>